<dbReference type="InterPro" id="IPR000330">
    <property type="entry name" value="SNF2_N"/>
</dbReference>
<dbReference type="PROSITE" id="PS51192">
    <property type="entry name" value="HELICASE_ATP_BIND_1"/>
    <property type="match status" value="1"/>
</dbReference>
<dbReference type="Pfam" id="PF00271">
    <property type="entry name" value="Helicase_C"/>
    <property type="match status" value="1"/>
</dbReference>
<evidence type="ECO:0000259" key="3">
    <source>
        <dbReference type="PROSITE" id="PS50966"/>
    </source>
</evidence>
<dbReference type="EMBL" id="BDFD01000002">
    <property type="protein sequence ID" value="GAV19466.1"/>
    <property type="molecule type" value="Genomic_DNA"/>
</dbReference>
<gene>
    <name evidence="6" type="ORF">MMIC_P0400</name>
</gene>
<reference evidence="6 7" key="1">
    <citation type="journal article" date="2017" name="Arch. Microbiol.">
        <title>Mariprofundus micogutta sp. nov., a novel iron-oxidizing zetaproteobacterium isolated from a deep-sea hydrothermal field at the Bayonnaise knoll of the Izu-Ogasawara arc, and a description of Mariprofundales ord. nov. and Zetaproteobacteria classis nov.</title>
        <authorList>
            <person name="Makita H."/>
            <person name="Tanaka E."/>
            <person name="Mitsunobu S."/>
            <person name="Miyazaki M."/>
            <person name="Nunoura T."/>
            <person name="Uematsu K."/>
            <person name="Takaki Y."/>
            <person name="Nishi S."/>
            <person name="Shimamura S."/>
            <person name="Takai K."/>
        </authorList>
    </citation>
    <scope>NUCLEOTIDE SEQUENCE [LARGE SCALE GENOMIC DNA]</scope>
    <source>
        <strain evidence="6 7">ET2</strain>
    </source>
</reference>
<dbReference type="PANTHER" id="PTHR10799">
    <property type="entry name" value="SNF2/RAD54 HELICASE FAMILY"/>
    <property type="match status" value="1"/>
</dbReference>
<protein>
    <submittedName>
        <fullName evidence="6">ATP-dependent helicase HepA</fullName>
    </submittedName>
</protein>
<dbReference type="GO" id="GO:0005524">
    <property type="term" value="F:ATP binding"/>
    <property type="evidence" value="ECO:0007669"/>
    <property type="project" value="InterPro"/>
</dbReference>
<keyword evidence="2" id="KW-0862">Zinc</keyword>
<dbReference type="AlphaFoldDB" id="A0A1L8CKM9"/>
<dbReference type="InterPro" id="IPR014001">
    <property type="entry name" value="Helicase_ATP-bd"/>
</dbReference>
<evidence type="ECO:0000313" key="7">
    <source>
        <dbReference type="Proteomes" id="UP000231632"/>
    </source>
</evidence>
<keyword evidence="2" id="KW-0479">Metal-binding</keyword>
<dbReference type="GO" id="GO:0016787">
    <property type="term" value="F:hydrolase activity"/>
    <property type="evidence" value="ECO:0007669"/>
    <property type="project" value="UniProtKB-KW"/>
</dbReference>
<evidence type="ECO:0000313" key="6">
    <source>
        <dbReference type="EMBL" id="GAV19466.1"/>
    </source>
</evidence>
<proteinExistence type="predicted"/>
<keyword evidence="7" id="KW-1185">Reference proteome</keyword>
<dbReference type="Gene3D" id="3.40.50.300">
    <property type="entry name" value="P-loop containing nucleotide triphosphate hydrolases"/>
    <property type="match status" value="1"/>
</dbReference>
<evidence type="ECO:0000259" key="4">
    <source>
        <dbReference type="PROSITE" id="PS51192"/>
    </source>
</evidence>
<comment type="caution">
    <text evidence="6">The sequence shown here is derived from an EMBL/GenBank/DDBJ whole genome shotgun (WGS) entry which is preliminary data.</text>
</comment>
<accession>A0A1L8CKM9</accession>
<feature type="domain" description="Helicase C-terminal" evidence="5">
    <location>
        <begin position="931"/>
        <end position="1090"/>
    </location>
</feature>
<dbReference type="GO" id="GO:0008270">
    <property type="term" value="F:zinc ion binding"/>
    <property type="evidence" value="ECO:0007669"/>
    <property type="project" value="UniProtKB-KW"/>
</dbReference>
<dbReference type="PROSITE" id="PS51194">
    <property type="entry name" value="HELICASE_CTER"/>
    <property type="match status" value="1"/>
</dbReference>
<sequence length="1098" mass="123109">MTEIPELSDSQIEAWLDGPVADKGHELFEQGRVNDLDFDQSQGLLSASVRGEDRVPLQVEVKFEAEEYASGSCTCPMASDCKHVAATLYAWMEEQDEDEEEAAAVAPAAGMFAFGQWLGALENVKDGSTPVNEYPDSVKQRLLFMLEPDGDQDVRLNLLSARILKSGGYGKAVSYDPSNILNYPVPQYVLSADEKILRDVATDRSLSSLHGYRIKGPEGLSVLKRIVASGRCHWQSKDNPPLKRSDKRSGNWQWQLNSRGDQHLSLLMQQDEKIVPTSPPWYIDTAQAMAGVVETGQPSDVAEILLNIPAVELDCSDAVVEAVNKQLPDDVPGPVRLKHDYRDVKPIVLIKLSSKKLSHRWGYRTPDQCHLVELWFDYDGRQVPYRPDATSTRVIRGDKVIDYKRDHVTESAAIEALGRAGLYPMLEDKLAELFDFEQQMFTLEDESYWPDWVLYEVPLLKEAGFIVDINDNFSFKVAQAAAWQLDLDESPSSGGSGLMGQASFMVTLEDGEEVDLIAALAGWVGSHPDLLKKESLAAIKEKQNIPLPLADGRLLSAPGEMIASILHFMLDVFAGGAAETPVLSAPQMLALEESISQSDTHVQISSSAWLQHMRALADITSVPESEPPKGLKAELRDYQREGLSWMQFLLQMKLAGILADDMGLGKTVQALAHVLTEKEQGRLVHPALVIAPTSLMHNWRREAEKFTPDLKVLVVHGPTRAQHFKKLADFDLVLTTYPLLARDFEVLVEQPWYMLILDEAQYIKNPRAKASQLVRKLQAEHKLCMTGTPMENHLGELWAQFDFLMPGYLFDQRGFTRMFRKPIEIEADVARQETLNTRIRPFLLRRSKEQVALELPAKTEIIRSTELEDKQRELYESVRLAMQKRVRDAVTSMGLAQSQIVVLDALLKMRQVCCDPRLVNGLQGEPPASAKLEMLLDMLPEMIEEGRRVLLFSQFTSMLALIEAEMQQRNIDYVKLTGQTKDRETPIERFQNEEVPLFLISLKAGGVGLNLTAADTVIHFDPWWNPAAEAQATDRAHRIGQDKAVFVYKLITEGTVEEKILELQDRKRDLANGIQNSGATRAPLWTAEDIDGLFKPLA</sequence>
<dbReference type="Pfam" id="PF00176">
    <property type="entry name" value="SNF2-rel_dom"/>
    <property type="match status" value="1"/>
</dbReference>
<evidence type="ECO:0000259" key="5">
    <source>
        <dbReference type="PROSITE" id="PS51194"/>
    </source>
</evidence>
<keyword evidence="6" id="KW-0067">ATP-binding</keyword>
<organism evidence="6 7">
    <name type="scientific">Mariprofundus micogutta</name>
    <dbReference type="NCBI Taxonomy" id="1921010"/>
    <lineage>
        <taxon>Bacteria</taxon>
        <taxon>Pseudomonadati</taxon>
        <taxon>Pseudomonadota</taxon>
        <taxon>Candidatius Mariprofundia</taxon>
        <taxon>Mariprofundales</taxon>
        <taxon>Mariprofundaceae</taxon>
        <taxon>Mariprofundus</taxon>
    </lineage>
</organism>
<dbReference type="OrthoDB" id="5287023at2"/>
<keyword evidence="2" id="KW-0863">Zinc-finger</keyword>
<name>A0A1L8CKM9_9PROT</name>
<dbReference type="InterPro" id="IPR049730">
    <property type="entry name" value="SNF2/RAD54-like_C"/>
</dbReference>
<keyword evidence="1" id="KW-0378">Hydrolase</keyword>
<dbReference type="InterPro" id="IPR007527">
    <property type="entry name" value="Znf_SWIM"/>
</dbReference>
<dbReference type="SMART" id="SM00487">
    <property type="entry name" value="DEXDc"/>
    <property type="match status" value="1"/>
</dbReference>
<feature type="domain" description="Helicase ATP-binding" evidence="4">
    <location>
        <begin position="647"/>
        <end position="807"/>
    </location>
</feature>
<dbReference type="PROSITE" id="PS50966">
    <property type="entry name" value="ZF_SWIM"/>
    <property type="match status" value="1"/>
</dbReference>
<evidence type="ECO:0000256" key="1">
    <source>
        <dbReference type="ARBA" id="ARBA00022801"/>
    </source>
</evidence>
<dbReference type="Proteomes" id="UP000231632">
    <property type="component" value="Unassembled WGS sequence"/>
</dbReference>
<dbReference type="SMART" id="SM00490">
    <property type="entry name" value="HELICc"/>
    <property type="match status" value="1"/>
</dbReference>
<dbReference type="InterPro" id="IPR001650">
    <property type="entry name" value="Helicase_C-like"/>
</dbReference>
<dbReference type="Gene3D" id="3.40.50.10810">
    <property type="entry name" value="Tandem AAA-ATPase domain"/>
    <property type="match status" value="1"/>
</dbReference>
<keyword evidence="6" id="KW-0547">Nucleotide-binding</keyword>
<dbReference type="RefSeq" id="WP_072658647.1">
    <property type="nucleotide sequence ID" value="NZ_BDFD01000002.1"/>
</dbReference>
<dbReference type="STRING" id="1921010.MMIC_P0400"/>
<dbReference type="CDD" id="cd18012">
    <property type="entry name" value="DEXQc_arch_SWI2_SNF2"/>
    <property type="match status" value="1"/>
</dbReference>
<dbReference type="GO" id="GO:0004386">
    <property type="term" value="F:helicase activity"/>
    <property type="evidence" value="ECO:0007669"/>
    <property type="project" value="UniProtKB-KW"/>
</dbReference>
<evidence type="ECO:0000256" key="2">
    <source>
        <dbReference type="PROSITE-ProRule" id="PRU00325"/>
    </source>
</evidence>
<dbReference type="InterPro" id="IPR027417">
    <property type="entry name" value="P-loop_NTPase"/>
</dbReference>
<dbReference type="SUPFAM" id="SSF52540">
    <property type="entry name" value="P-loop containing nucleoside triphosphate hydrolases"/>
    <property type="match status" value="2"/>
</dbReference>
<dbReference type="CDD" id="cd18793">
    <property type="entry name" value="SF2_C_SNF"/>
    <property type="match status" value="1"/>
</dbReference>
<feature type="domain" description="SWIM-type" evidence="3">
    <location>
        <begin position="57"/>
        <end position="92"/>
    </location>
</feature>
<keyword evidence="6" id="KW-0347">Helicase</keyword>
<dbReference type="InterPro" id="IPR038718">
    <property type="entry name" value="SNF2-like_sf"/>
</dbReference>